<feature type="transmembrane region" description="Helical" evidence="5">
    <location>
        <begin position="219"/>
        <end position="244"/>
    </location>
</feature>
<dbReference type="InterPro" id="IPR038050">
    <property type="entry name" value="Neuro_actylchol_rec"/>
</dbReference>
<dbReference type="InterPro" id="IPR018000">
    <property type="entry name" value="Neurotransmitter_ion_chnl_CS"/>
</dbReference>
<dbReference type="GO" id="GO:0016020">
    <property type="term" value="C:membrane"/>
    <property type="evidence" value="ECO:0007669"/>
    <property type="project" value="UniProtKB-SubCell"/>
</dbReference>
<keyword evidence="4 5" id="KW-0472">Membrane</keyword>
<dbReference type="PRINTS" id="PR00252">
    <property type="entry name" value="NRIONCHANNEL"/>
</dbReference>
<comment type="subcellular location">
    <subcellularLocation>
        <location evidence="1">Membrane</location>
        <topology evidence="1">Multi-pass membrane protein</topology>
    </subcellularLocation>
</comment>
<dbReference type="InterPro" id="IPR006201">
    <property type="entry name" value="Neur_channel"/>
</dbReference>
<evidence type="ECO:0000256" key="4">
    <source>
        <dbReference type="ARBA" id="ARBA00023136"/>
    </source>
</evidence>
<dbReference type="GO" id="GO:0004888">
    <property type="term" value="F:transmembrane signaling receptor activity"/>
    <property type="evidence" value="ECO:0007669"/>
    <property type="project" value="InterPro"/>
</dbReference>
<dbReference type="GO" id="GO:0005230">
    <property type="term" value="F:extracellular ligand-gated monoatomic ion channel activity"/>
    <property type="evidence" value="ECO:0007669"/>
    <property type="project" value="InterPro"/>
</dbReference>
<organism evidence="8 9">
    <name type="scientific">Plectus sambesii</name>
    <dbReference type="NCBI Taxonomy" id="2011161"/>
    <lineage>
        <taxon>Eukaryota</taxon>
        <taxon>Metazoa</taxon>
        <taxon>Ecdysozoa</taxon>
        <taxon>Nematoda</taxon>
        <taxon>Chromadorea</taxon>
        <taxon>Plectida</taxon>
        <taxon>Plectina</taxon>
        <taxon>Plectoidea</taxon>
        <taxon>Plectidae</taxon>
        <taxon>Plectus</taxon>
    </lineage>
</organism>
<keyword evidence="5" id="KW-0813">Transport</keyword>
<feature type="domain" description="Neurotransmitter-gated ion-channel ligand-binding" evidence="6">
    <location>
        <begin position="1"/>
        <end position="106"/>
    </location>
</feature>
<dbReference type="InterPro" id="IPR036734">
    <property type="entry name" value="Neur_chan_lig-bd_sf"/>
</dbReference>
<keyword evidence="5" id="KW-0406">Ion transport</keyword>
<dbReference type="InterPro" id="IPR036719">
    <property type="entry name" value="Neuro-gated_channel_TM_sf"/>
</dbReference>
<keyword evidence="3 5" id="KW-1133">Transmembrane helix</keyword>
<proteinExistence type="inferred from homology"/>
<evidence type="ECO:0000259" key="7">
    <source>
        <dbReference type="Pfam" id="PF02932"/>
    </source>
</evidence>
<dbReference type="PANTHER" id="PTHR18945">
    <property type="entry name" value="NEUROTRANSMITTER GATED ION CHANNEL"/>
    <property type="match status" value="1"/>
</dbReference>
<dbReference type="Proteomes" id="UP000887566">
    <property type="component" value="Unplaced"/>
</dbReference>
<keyword evidence="8" id="KW-1185">Reference proteome</keyword>
<sequence>MWKDELLTWDPKLFNGTDYIKVPASKVWLPDIVVESSSLEPEYFMSQDDRVVLITSDGTVYLSFPFVLTNYCKMNIKEYPFDTQQCTIKIMSWVYVKEEITLQSGTLAIDADMPRNNNTVWDILPYVVETFDLEVENVGTFRELRYRQKIKRKPQYYVWVLIVPTFILTALSLAGLYSPFNNAGEREEKVTLGLTTLLTLAVILTMVTGDMPRGSELPVMGLFVLLEIIMIVVSMAISVLTMFLHQRTTTRSCSVPHWLKSILFCHVKATGKVADEQQAAFDKTRHDSLTLDVPFYSSSQATSHQAFLLRACLRQLNGTYAKVDGWLNKNEEEEQRKHDWQLVFDWLDLSLFLIFQLIHIIAFILMFYPYSDSLN</sequence>
<dbReference type="Pfam" id="PF02932">
    <property type="entry name" value="Neur_chan_memb"/>
    <property type="match status" value="1"/>
</dbReference>
<dbReference type="InterPro" id="IPR006029">
    <property type="entry name" value="Neurotrans-gated_channel_TM"/>
</dbReference>
<feature type="domain" description="Neurotransmitter-gated ion-channel transmembrane" evidence="7">
    <location>
        <begin position="161"/>
        <end position="279"/>
    </location>
</feature>
<dbReference type="Gene3D" id="2.70.170.10">
    <property type="entry name" value="Neurotransmitter-gated ion-channel ligand-binding domain"/>
    <property type="match status" value="1"/>
</dbReference>
<dbReference type="SUPFAM" id="SSF63712">
    <property type="entry name" value="Nicotinic receptor ligand binding domain-like"/>
    <property type="match status" value="1"/>
</dbReference>
<feature type="transmembrane region" description="Helical" evidence="5">
    <location>
        <begin position="190"/>
        <end position="207"/>
    </location>
</feature>
<dbReference type="WBParaSite" id="PSAMB.scaffold3512size17992.g21689.t1">
    <property type="protein sequence ID" value="PSAMB.scaffold3512size17992.g21689.t1"/>
    <property type="gene ID" value="PSAMB.scaffold3512size17992.g21689"/>
</dbReference>
<evidence type="ECO:0000256" key="1">
    <source>
        <dbReference type="ARBA" id="ARBA00004141"/>
    </source>
</evidence>
<evidence type="ECO:0000313" key="9">
    <source>
        <dbReference type="WBParaSite" id="PSAMB.scaffold3512size17992.g21689.t1"/>
    </source>
</evidence>
<keyword evidence="2 5" id="KW-0812">Transmembrane</keyword>
<dbReference type="PROSITE" id="PS00236">
    <property type="entry name" value="NEUROTR_ION_CHANNEL"/>
    <property type="match status" value="1"/>
</dbReference>
<dbReference type="Gene3D" id="1.20.58.390">
    <property type="entry name" value="Neurotransmitter-gated ion-channel transmembrane domain"/>
    <property type="match status" value="1"/>
</dbReference>
<dbReference type="InterPro" id="IPR006202">
    <property type="entry name" value="Neur_chan_lig-bd"/>
</dbReference>
<feature type="transmembrane region" description="Helical" evidence="5">
    <location>
        <begin position="346"/>
        <end position="368"/>
    </location>
</feature>
<dbReference type="Pfam" id="PF02931">
    <property type="entry name" value="Neur_chan_LBD"/>
    <property type="match status" value="1"/>
</dbReference>
<dbReference type="CDD" id="cd18989">
    <property type="entry name" value="LGIC_ECD_cation"/>
    <property type="match status" value="1"/>
</dbReference>
<accession>A0A914WB49</accession>
<dbReference type="AlphaFoldDB" id="A0A914WB49"/>
<evidence type="ECO:0000256" key="3">
    <source>
        <dbReference type="ARBA" id="ARBA00022989"/>
    </source>
</evidence>
<evidence type="ECO:0000313" key="8">
    <source>
        <dbReference type="Proteomes" id="UP000887566"/>
    </source>
</evidence>
<evidence type="ECO:0000256" key="2">
    <source>
        <dbReference type="ARBA" id="ARBA00022692"/>
    </source>
</evidence>
<evidence type="ECO:0000259" key="6">
    <source>
        <dbReference type="Pfam" id="PF02931"/>
    </source>
</evidence>
<protein>
    <submittedName>
        <fullName evidence="9">Uncharacterized protein</fullName>
    </submittedName>
</protein>
<reference evidence="9" key="1">
    <citation type="submission" date="2022-11" db="UniProtKB">
        <authorList>
            <consortium name="WormBaseParasite"/>
        </authorList>
    </citation>
    <scope>IDENTIFICATION</scope>
</reference>
<comment type="similarity">
    <text evidence="5">Belongs to the ligand-gated ion channel (TC 1.A.9) family.</text>
</comment>
<name>A0A914WB49_9BILA</name>
<keyword evidence="5" id="KW-0407">Ion channel</keyword>
<feature type="transmembrane region" description="Helical" evidence="5">
    <location>
        <begin position="156"/>
        <end position="178"/>
    </location>
</feature>
<evidence type="ECO:0000256" key="5">
    <source>
        <dbReference type="RuleBase" id="RU000687"/>
    </source>
</evidence>
<dbReference type="SUPFAM" id="SSF90112">
    <property type="entry name" value="Neurotransmitter-gated ion-channel transmembrane pore"/>
    <property type="match status" value="1"/>
</dbReference>